<protein>
    <submittedName>
        <fullName evidence="3">DNA/RNA endonuclease</fullName>
    </submittedName>
</protein>
<feature type="domain" description="ENPP1-3/EXOG-like endonuclease/phosphodiesterase" evidence="1">
    <location>
        <begin position="442"/>
        <end position="671"/>
    </location>
</feature>
<dbReference type="Pfam" id="PF01223">
    <property type="entry name" value="Endonuclease_NS"/>
    <property type="match status" value="1"/>
</dbReference>
<dbReference type="Proteomes" id="UP001196870">
    <property type="component" value="Unassembled WGS sequence"/>
</dbReference>
<dbReference type="InterPro" id="IPR009003">
    <property type="entry name" value="Peptidase_S1_PA"/>
</dbReference>
<dbReference type="GO" id="GO:0004519">
    <property type="term" value="F:endonuclease activity"/>
    <property type="evidence" value="ECO:0007669"/>
    <property type="project" value="UniProtKB-KW"/>
</dbReference>
<dbReference type="PANTHER" id="PTHR13966">
    <property type="entry name" value="ENDONUCLEASE RELATED"/>
    <property type="match status" value="1"/>
</dbReference>
<evidence type="ECO:0000313" key="3">
    <source>
        <dbReference type="EMBL" id="MBR0664551.1"/>
    </source>
</evidence>
<keyword evidence="3" id="KW-0378">Hydrolase</keyword>
<evidence type="ECO:0000259" key="1">
    <source>
        <dbReference type="SMART" id="SM00477"/>
    </source>
</evidence>
<keyword evidence="4" id="KW-1185">Reference proteome</keyword>
<dbReference type="SUPFAM" id="SSF50494">
    <property type="entry name" value="Trypsin-like serine proteases"/>
    <property type="match status" value="1"/>
</dbReference>
<dbReference type="EMBL" id="JAAGBB010000009">
    <property type="protein sequence ID" value="MBR0664551.1"/>
    <property type="molecule type" value="Genomic_DNA"/>
</dbReference>
<feature type="domain" description="DNA/RNA non-specific endonuclease/pyrophosphatase/phosphodiesterase" evidence="2">
    <location>
        <begin position="441"/>
        <end position="671"/>
    </location>
</feature>
<comment type="caution">
    <text evidence="3">The sequence shown here is derived from an EMBL/GenBank/DDBJ whole genome shotgun (WGS) entry which is preliminary data.</text>
</comment>
<dbReference type="SMART" id="SM00477">
    <property type="entry name" value="NUC"/>
    <property type="match status" value="1"/>
</dbReference>
<dbReference type="InterPro" id="IPR001604">
    <property type="entry name" value="Endo_G_ENPP1-like_dom"/>
</dbReference>
<evidence type="ECO:0000313" key="4">
    <source>
        <dbReference type="Proteomes" id="UP001196870"/>
    </source>
</evidence>
<evidence type="ECO:0000259" key="2">
    <source>
        <dbReference type="SMART" id="SM00892"/>
    </source>
</evidence>
<sequence length="699" mass="76826">MADFTTEVRERFKATSKDRAAVRRLVAAGRRVDAEPSIDRSRAFVRRRMRRVAPRGPEAFTGDMMEALGTNFLSEGAQIRRAVGYVEVNAPRRSVTGSGFLIGAGLFITNCHVIEDAAAARGTQVIFDKEIDELGRPRATTTFLLDPDRLLLLSPPEELDYAVVALGQRSNGMAMPEELGFCALSDSPDRHALGINVNIIQHPRGWSKMAALRKNLLVARTDTTLHYETDTDQGSSGAPVFNDDWDVIALHHWGEPFLAIEDDNGHPIGGNLNEGVRISAIYRDLEARLTKLDAEGGKLLAQALDKGKPQTALTGARRLTPPRPAVHREEAHSLIGAKPMSTPSEPGTIRITLPLEITIRIGDGMAPALQAPAVVVTPPARSLTRAAEALRRDNDYANREGYDADFIAGHALPLPKLNARLKKQLAPLRDGEPDAKDGELKYVHFSVKVNKIRQMAIFTATNIDGETYLAVNRKTGAVEDAAEGDTWFNDPRVSGSFVLGQPFYGEWSHLFDRGHLTRRSDPTWGDAEDAERANADTFHFTNCSPQHFRFNQAARFWQGAERYVLENGVLAAGQGKRISVFQGPIFDDRIDLSAGEVQIPSCFFKIVAWEGADGLKSVGLVVDQKNLLAEERRFIGTPNDLPSVDVAQWRVNIDTIEKRTGLDFGDAIRDADTIRTNGQPLVGGEAQILVRDFADLLPV</sequence>
<keyword evidence="3" id="KW-0255">Endonuclease</keyword>
<dbReference type="InterPro" id="IPR043504">
    <property type="entry name" value="Peptidase_S1_PA_chymotrypsin"/>
</dbReference>
<dbReference type="SUPFAM" id="SSF54060">
    <property type="entry name" value="His-Me finger endonucleases"/>
    <property type="match status" value="1"/>
</dbReference>
<dbReference type="InterPro" id="IPR044925">
    <property type="entry name" value="His-Me_finger_sf"/>
</dbReference>
<dbReference type="Gene3D" id="2.40.10.10">
    <property type="entry name" value="Trypsin-like serine proteases"/>
    <property type="match status" value="2"/>
</dbReference>
<dbReference type="SMART" id="SM00892">
    <property type="entry name" value="Endonuclease_NS"/>
    <property type="match status" value="1"/>
</dbReference>
<dbReference type="Gene3D" id="3.40.570.10">
    <property type="entry name" value="Extracellular Endonuclease, subunit A"/>
    <property type="match status" value="1"/>
</dbReference>
<dbReference type="RefSeq" id="WP_211852218.1">
    <property type="nucleotide sequence ID" value="NZ_JAAGBB010000009.1"/>
</dbReference>
<dbReference type="PANTHER" id="PTHR13966:SF5">
    <property type="entry name" value="ENDONUCLEASE G, MITOCHONDRIAL"/>
    <property type="match status" value="1"/>
</dbReference>
<dbReference type="InterPro" id="IPR044929">
    <property type="entry name" value="DNA/RNA_non-sp_Endonuclease_sf"/>
</dbReference>
<reference evidence="4" key="1">
    <citation type="journal article" date="2021" name="Syst. Appl. Microbiol.">
        <title>Roseomonas hellenica sp. nov., isolated from roots of wild-growing Alkanna tinctoria.</title>
        <authorList>
            <person name="Rat A."/>
            <person name="Naranjo H.D."/>
            <person name="Lebbe L."/>
            <person name="Cnockaert M."/>
            <person name="Krigas N."/>
            <person name="Grigoriadou K."/>
            <person name="Maloupa E."/>
            <person name="Willems A."/>
        </authorList>
    </citation>
    <scope>NUCLEOTIDE SEQUENCE [LARGE SCALE GENOMIC DNA]</scope>
    <source>
        <strain evidence="4">LMG 31523</strain>
    </source>
</reference>
<dbReference type="InterPro" id="IPR020821">
    <property type="entry name" value="ENPP1-3/EXOG-like_nuc-like"/>
</dbReference>
<organism evidence="3 4">
    <name type="scientific">Plastoroseomonas hellenica</name>
    <dbReference type="NCBI Taxonomy" id="2687306"/>
    <lineage>
        <taxon>Bacteria</taxon>
        <taxon>Pseudomonadati</taxon>
        <taxon>Pseudomonadota</taxon>
        <taxon>Alphaproteobacteria</taxon>
        <taxon>Acetobacterales</taxon>
        <taxon>Acetobacteraceae</taxon>
        <taxon>Plastoroseomonas</taxon>
    </lineage>
</organism>
<accession>A0ABS5EW70</accession>
<dbReference type="InterPro" id="IPR040255">
    <property type="entry name" value="Non-specific_endonuclease"/>
</dbReference>
<gene>
    <name evidence="3" type="ORF">GXW71_09325</name>
</gene>
<dbReference type="CDD" id="cd00091">
    <property type="entry name" value="NUC"/>
    <property type="match status" value="1"/>
</dbReference>
<proteinExistence type="predicted"/>
<dbReference type="Pfam" id="PF13365">
    <property type="entry name" value="Trypsin_2"/>
    <property type="match status" value="1"/>
</dbReference>
<keyword evidence="3" id="KW-0540">Nuclease</keyword>
<name>A0ABS5EW70_9PROT</name>